<dbReference type="Pfam" id="PF07238">
    <property type="entry name" value="PilZ"/>
    <property type="match status" value="1"/>
</dbReference>
<organism evidence="3 4">
    <name type="scientific">Novosphingobium cyanobacteriorum</name>
    <dbReference type="NCBI Taxonomy" id="3024215"/>
    <lineage>
        <taxon>Bacteria</taxon>
        <taxon>Pseudomonadati</taxon>
        <taxon>Pseudomonadota</taxon>
        <taxon>Alphaproteobacteria</taxon>
        <taxon>Sphingomonadales</taxon>
        <taxon>Sphingomonadaceae</taxon>
        <taxon>Novosphingobium</taxon>
    </lineage>
</organism>
<evidence type="ECO:0000259" key="2">
    <source>
        <dbReference type="Pfam" id="PF07238"/>
    </source>
</evidence>
<keyword evidence="4" id="KW-1185">Reference proteome</keyword>
<dbReference type="Proteomes" id="UP001222770">
    <property type="component" value="Unassembled WGS sequence"/>
</dbReference>
<accession>A0ABT6CLW9</accession>
<feature type="region of interest" description="Disordered" evidence="1">
    <location>
        <begin position="93"/>
        <end position="117"/>
    </location>
</feature>
<dbReference type="RefSeq" id="WP_277279575.1">
    <property type="nucleotide sequence ID" value="NZ_JAROCY010000017.1"/>
</dbReference>
<feature type="domain" description="PilZ" evidence="2">
    <location>
        <begin position="19"/>
        <end position="91"/>
    </location>
</feature>
<name>A0ABT6CLW9_9SPHN</name>
<evidence type="ECO:0000256" key="1">
    <source>
        <dbReference type="SAM" id="MobiDB-lite"/>
    </source>
</evidence>
<proteinExistence type="predicted"/>
<gene>
    <name evidence="3" type="ORF">POM99_16450</name>
</gene>
<comment type="caution">
    <text evidence="3">The sequence shown here is derived from an EMBL/GenBank/DDBJ whole genome shotgun (WGS) entry which is preliminary data.</text>
</comment>
<sequence length="117" mass="12608">MTTVDKSRFRPTPVLRPRRRRLMARVRMVDGAGLARDVVVENVSLSGVQALAPDGPPAVGDMVTLDLAPGQSLWGVVRWTDGKRFGVEVDNAATTPEPAAEAAAPTSQSMCLRPTRR</sequence>
<feature type="compositionally biased region" description="Low complexity" evidence="1">
    <location>
        <begin position="93"/>
        <end position="106"/>
    </location>
</feature>
<dbReference type="InterPro" id="IPR009875">
    <property type="entry name" value="PilZ_domain"/>
</dbReference>
<dbReference type="EMBL" id="JAROCY010000017">
    <property type="protein sequence ID" value="MDF8334801.1"/>
    <property type="molecule type" value="Genomic_DNA"/>
</dbReference>
<protein>
    <submittedName>
        <fullName evidence="3">PilZ domain-containing protein</fullName>
    </submittedName>
</protein>
<evidence type="ECO:0000313" key="3">
    <source>
        <dbReference type="EMBL" id="MDF8334801.1"/>
    </source>
</evidence>
<evidence type="ECO:0000313" key="4">
    <source>
        <dbReference type="Proteomes" id="UP001222770"/>
    </source>
</evidence>
<reference evidence="3 4" key="1">
    <citation type="submission" date="2023-03" db="EMBL/GenBank/DDBJ databases">
        <title>Novosphingobium cyanobacteriorum sp. nov., isolated from a eutrophic reservoir during the Microcystis bloom period.</title>
        <authorList>
            <person name="Kang M."/>
            <person name="Le V."/>
            <person name="Ko S.-R."/>
            <person name="Lee S.-A."/>
            <person name="Ahn C.-Y."/>
        </authorList>
    </citation>
    <scope>NUCLEOTIDE SEQUENCE [LARGE SCALE GENOMIC DNA]</scope>
    <source>
        <strain evidence="3 4">HBC54</strain>
    </source>
</reference>